<comment type="caution">
    <text evidence="2">The sequence shown here is derived from an EMBL/GenBank/DDBJ whole genome shotgun (WGS) entry which is preliminary data.</text>
</comment>
<sequence>MLHAITASSQKEEVESPFWSTSSLLTGPLVEAYEQLDTWCLGSDHFERSVAQTLLVVFAINVVLILCVWRRCGDQIADQFLNLERFFDNSRDSSLLSEARGGVLRTRTLQAKYTPSTSTTCHRCSAAEETIKLVVLECTGLQPGPPLEQTNPSCPNALATALGFHEQGAPPNWKEVELTKRRLEHWWRTRNPPAPPESADK</sequence>
<reference evidence="2" key="1">
    <citation type="journal article" date="2020" name="Cell">
        <title>Large-Scale Comparative Analyses of Tick Genomes Elucidate Their Genetic Diversity and Vector Capacities.</title>
        <authorList>
            <consortium name="Tick Genome and Microbiome Consortium (TIGMIC)"/>
            <person name="Jia N."/>
            <person name="Wang J."/>
            <person name="Shi W."/>
            <person name="Du L."/>
            <person name="Sun Y."/>
            <person name="Zhan W."/>
            <person name="Jiang J.F."/>
            <person name="Wang Q."/>
            <person name="Zhang B."/>
            <person name="Ji P."/>
            <person name="Bell-Sakyi L."/>
            <person name="Cui X.M."/>
            <person name="Yuan T.T."/>
            <person name="Jiang B.G."/>
            <person name="Yang W.F."/>
            <person name="Lam T.T."/>
            <person name="Chang Q.C."/>
            <person name="Ding S.J."/>
            <person name="Wang X.J."/>
            <person name="Zhu J.G."/>
            <person name="Ruan X.D."/>
            <person name="Zhao L."/>
            <person name="Wei J.T."/>
            <person name="Ye R.Z."/>
            <person name="Que T.C."/>
            <person name="Du C.H."/>
            <person name="Zhou Y.H."/>
            <person name="Cheng J.X."/>
            <person name="Dai P.F."/>
            <person name="Guo W.B."/>
            <person name="Han X.H."/>
            <person name="Huang E.J."/>
            <person name="Li L.F."/>
            <person name="Wei W."/>
            <person name="Gao Y.C."/>
            <person name="Liu J.Z."/>
            <person name="Shao H.Z."/>
            <person name="Wang X."/>
            <person name="Wang C.C."/>
            <person name="Yang T.C."/>
            <person name="Huo Q.B."/>
            <person name="Li W."/>
            <person name="Chen H.Y."/>
            <person name="Chen S.E."/>
            <person name="Zhou L.G."/>
            <person name="Ni X.B."/>
            <person name="Tian J.H."/>
            <person name="Sheng Y."/>
            <person name="Liu T."/>
            <person name="Pan Y.S."/>
            <person name="Xia L.Y."/>
            <person name="Li J."/>
            <person name="Zhao F."/>
            <person name="Cao W.C."/>
        </authorList>
    </citation>
    <scope>NUCLEOTIDE SEQUENCE</scope>
    <source>
        <strain evidence="2">Rsan-2018</strain>
    </source>
</reference>
<dbReference type="EMBL" id="JABSTV010001252">
    <property type="protein sequence ID" value="KAH7946550.1"/>
    <property type="molecule type" value="Genomic_DNA"/>
</dbReference>
<keyword evidence="1" id="KW-0472">Membrane</keyword>
<reference evidence="2" key="2">
    <citation type="submission" date="2021-09" db="EMBL/GenBank/DDBJ databases">
        <authorList>
            <person name="Jia N."/>
            <person name="Wang J."/>
            <person name="Shi W."/>
            <person name="Du L."/>
            <person name="Sun Y."/>
            <person name="Zhan W."/>
            <person name="Jiang J."/>
            <person name="Wang Q."/>
            <person name="Zhang B."/>
            <person name="Ji P."/>
            <person name="Sakyi L.B."/>
            <person name="Cui X."/>
            <person name="Yuan T."/>
            <person name="Jiang B."/>
            <person name="Yang W."/>
            <person name="Lam T.T.-Y."/>
            <person name="Chang Q."/>
            <person name="Ding S."/>
            <person name="Wang X."/>
            <person name="Zhu J."/>
            <person name="Ruan X."/>
            <person name="Zhao L."/>
            <person name="Wei J."/>
            <person name="Que T."/>
            <person name="Du C."/>
            <person name="Cheng J."/>
            <person name="Dai P."/>
            <person name="Han X."/>
            <person name="Huang E."/>
            <person name="Gao Y."/>
            <person name="Liu J."/>
            <person name="Shao H."/>
            <person name="Ye R."/>
            <person name="Li L."/>
            <person name="Wei W."/>
            <person name="Wang X."/>
            <person name="Wang C."/>
            <person name="Huo Q."/>
            <person name="Li W."/>
            <person name="Guo W."/>
            <person name="Chen H."/>
            <person name="Chen S."/>
            <person name="Zhou L."/>
            <person name="Zhou L."/>
            <person name="Ni X."/>
            <person name="Tian J."/>
            <person name="Zhou Y."/>
            <person name="Sheng Y."/>
            <person name="Liu T."/>
            <person name="Pan Y."/>
            <person name="Xia L."/>
            <person name="Li J."/>
            <person name="Zhao F."/>
            <person name="Cao W."/>
        </authorList>
    </citation>
    <scope>NUCLEOTIDE SEQUENCE</scope>
    <source>
        <strain evidence="2">Rsan-2018</strain>
        <tissue evidence="2">Larvae</tissue>
    </source>
</reference>
<keyword evidence="3" id="KW-1185">Reference proteome</keyword>
<feature type="transmembrane region" description="Helical" evidence="1">
    <location>
        <begin position="49"/>
        <end position="69"/>
    </location>
</feature>
<gene>
    <name evidence="2" type="ORF">HPB52_000943</name>
</gene>
<organism evidence="2 3">
    <name type="scientific">Rhipicephalus sanguineus</name>
    <name type="common">Brown dog tick</name>
    <name type="synonym">Ixodes sanguineus</name>
    <dbReference type="NCBI Taxonomy" id="34632"/>
    <lineage>
        <taxon>Eukaryota</taxon>
        <taxon>Metazoa</taxon>
        <taxon>Ecdysozoa</taxon>
        <taxon>Arthropoda</taxon>
        <taxon>Chelicerata</taxon>
        <taxon>Arachnida</taxon>
        <taxon>Acari</taxon>
        <taxon>Parasitiformes</taxon>
        <taxon>Ixodida</taxon>
        <taxon>Ixodoidea</taxon>
        <taxon>Ixodidae</taxon>
        <taxon>Rhipicephalinae</taxon>
        <taxon>Rhipicephalus</taxon>
        <taxon>Rhipicephalus</taxon>
    </lineage>
</organism>
<evidence type="ECO:0000256" key="1">
    <source>
        <dbReference type="SAM" id="Phobius"/>
    </source>
</evidence>
<dbReference type="AlphaFoldDB" id="A0A9D4PL00"/>
<evidence type="ECO:0000313" key="3">
    <source>
        <dbReference type="Proteomes" id="UP000821837"/>
    </source>
</evidence>
<protein>
    <submittedName>
        <fullName evidence="2">Uncharacterized protein</fullName>
    </submittedName>
</protein>
<dbReference type="Proteomes" id="UP000821837">
    <property type="component" value="Chromosome 6"/>
</dbReference>
<keyword evidence="1" id="KW-1133">Transmembrane helix</keyword>
<proteinExistence type="predicted"/>
<name>A0A9D4PL00_RHISA</name>
<accession>A0A9D4PL00</accession>
<keyword evidence="1" id="KW-0812">Transmembrane</keyword>
<evidence type="ECO:0000313" key="2">
    <source>
        <dbReference type="EMBL" id="KAH7946550.1"/>
    </source>
</evidence>